<evidence type="ECO:0008006" key="3">
    <source>
        <dbReference type="Google" id="ProtNLM"/>
    </source>
</evidence>
<proteinExistence type="predicted"/>
<organism evidence="1 2">
    <name type="scientific">Terrabacter ginsenosidimutans</name>
    <dbReference type="NCBI Taxonomy" id="490575"/>
    <lineage>
        <taxon>Bacteria</taxon>
        <taxon>Bacillati</taxon>
        <taxon>Actinomycetota</taxon>
        <taxon>Actinomycetes</taxon>
        <taxon>Micrococcales</taxon>
        <taxon>Intrasporangiaceae</taxon>
        <taxon>Terrabacter</taxon>
    </lineage>
</organism>
<keyword evidence="2" id="KW-1185">Reference proteome</keyword>
<comment type="caution">
    <text evidence="1">The sequence shown here is derived from an EMBL/GenBank/DDBJ whole genome shotgun (WGS) entry which is preliminary data.</text>
</comment>
<protein>
    <recommendedName>
        <fullName evidence="3">DUF559 domain-containing protein</fullName>
    </recommendedName>
</protein>
<evidence type="ECO:0000313" key="2">
    <source>
        <dbReference type="Proteomes" id="UP001501468"/>
    </source>
</evidence>
<evidence type="ECO:0000313" key="1">
    <source>
        <dbReference type="EMBL" id="GAA3707080.1"/>
    </source>
</evidence>
<reference evidence="2" key="1">
    <citation type="journal article" date="2019" name="Int. J. Syst. Evol. Microbiol.">
        <title>The Global Catalogue of Microorganisms (GCM) 10K type strain sequencing project: providing services to taxonomists for standard genome sequencing and annotation.</title>
        <authorList>
            <consortium name="The Broad Institute Genomics Platform"/>
            <consortium name="The Broad Institute Genome Sequencing Center for Infectious Disease"/>
            <person name="Wu L."/>
            <person name="Ma J."/>
        </authorList>
    </citation>
    <scope>NUCLEOTIDE SEQUENCE [LARGE SCALE GENOMIC DNA]</scope>
    <source>
        <strain evidence="2">JCM 17125</strain>
    </source>
</reference>
<sequence>MRSSRRRERVRTLETAALGVVSRAALRAAGIDDADVRAEVRAERWTTPGLQTVALHSRPLGHDERLWHAVWETGANVAALDGVTALLAAGMTGYRDDRIHLSVVHSHAVKRIPGVRVHKITRRHDRELEPHGIPRVRPAVAAIRAAHWADSDRQAALLLVLPTQQGLVRTADLLETARSIRGRRRRAFVGGVIRDIALGAQSLGELDFARLCRARGLPEPERQVVRQGLNGRIYLDVRWSCGVVVEIDGIQHTWGLAPVLDALRQNRVTLSRDTVLRIPNVGLRLHEDAFMAHVAQALRMRGGSRRCAKGTPACSPQDRWRVRTS</sequence>
<dbReference type="RefSeq" id="WP_344946609.1">
    <property type="nucleotide sequence ID" value="NZ_BAABDC010000003.1"/>
</dbReference>
<dbReference type="Proteomes" id="UP001501468">
    <property type="component" value="Unassembled WGS sequence"/>
</dbReference>
<accession>A0ABP7DP06</accession>
<name>A0ABP7DP06_9MICO</name>
<gene>
    <name evidence="1" type="ORF">GCM10022399_24690</name>
</gene>
<dbReference type="EMBL" id="BAABDC010000003">
    <property type="protein sequence ID" value="GAA3707080.1"/>
    <property type="molecule type" value="Genomic_DNA"/>
</dbReference>